<dbReference type="SUPFAM" id="SSF51206">
    <property type="entry name" value="cAMP-binding domain-like"/>
    <property type="match status" value="1"/>
</dbReference>
<evidence type="ECO:0000313" key="4">
    <source>
        <dbReference type="EMBL" id="EAS04476.2"/>
    </source>
</evidence>
<dbReference type="RefSeq" id="XP_001024721.2">
    <property type="nucleotide sequence ID" value="XM_001024721.2"/>
</dbReference>
<dbReference type="InterPro" id="IPR013099">
    <property type="entry name" value="K_chnl_dom"/>
</dbReference>
<feature type="domain" description="Cyclic nucleotide-binding" evidence="3">
    <location>
        <begin position="632"/>
        <end position="735"/>
    </location>
</feature>
<dbReference type="Gene3D" id="2.60.120.10">
    <property type="entry name" value="Jelly Rolls"/>
    <property type="match status" value="1"/>
</dbReference>
<feature type="transmembrane region" description="Helical" evidence="2">
    <location>
        <begin position="449"/>
        <end position="470"/>
    </location>
</feature>
<dbReference type="InterPro" id="IPR000595">
    <property type="entry name" value="cNMP-bd_dom"/>
</dbReference>
<dbReference type="Proteomes" id="UP000009168">
    <property type="component" value="Unassembled WGS sequence"/>
</dbReference>
<keyword evidence="2" id="KW-0472">Membrane</keyword>
<proteinExistence type="predicted"/>
<feature type="transmembrane region" description="Helical" evidence="2">
    <location>
        <begin position="494"/>
        <end position="512"/>
    </location>
</feature>
<evidence type="ECO:0000256" key="1">
    <source>
        <dbReference type="SAM" id="MobiDB-lite"/>
    </source>
</evidence>
<organism evidence="4 5">
    <name type="scientific">Tetrahymena thermophila (strain SB210)</name>
    <dbReference type="NCBI Taxonomy" id="312017"/>
    <lineage>
        <taxon>Eukaryota</taxon>
        <taxon>Sar</taxon>
        <taxon>Alveolata</taxon>
        <taxon>Ciliophora</taxon>
        <taxon>Intramacronucleata</taxon>
        <taxon>Oligohymenophorea</taxon>
        <taxon>Hymenostomatida</taxon>
        <taxon>Tetrahymenina</taxon>
        <taxon>Tetrahymenidae</taxon>
        <taxon>Tetrahymena</taxon>
    </lineage>
</organism>
<dbReference type="AlphaFoldDB" id="I7LXE5"/>
<sequence>MSDIQRSDSFQNSQKSDQHQNNYYCNQQDSNIEDIKSKISNQYSVDNRDYYDLYIKRDSIADDNGFEDINQFNKDLNNQSLTDSNKNNGKQNNQELLIDLSLNSSILNATKNPYMVKALQKLSKRDSTKLQSPISVATKTGIRVMKNRNGSLLIEKESSPKRVSGENYESFFKYMAASGQECQDCSLNNQQNQTILNQTQFDFTVQGGEDAIKYEVNACNDTVQEGICNQFPSQHVLRKEGTMLQRQAQKEIKIKKILSDFNKLNNIKKFVKKMTSLSPQYNYRRLRDFHFEVIGDVIQVITSKIYNERFNLATFILKPNEIFSIMWEVFEILFIFFHVIAFGFRFGFGIVLNYYIKIFSICFLLADLIIIINTGYYQGVEIVTTRVKIIKYNLFNISMILLSLIALVFNDQGPLELVFIFRIKWLYQSYYHFEQNFQLKQKHPVSETLLRLFIIIILLAHYNACGYFFFSQNYNSSDQTWLQFYNLQNQDWEIQYITALYFSFITMVTVGYGDIVPKTVNERIYVIFFVLISAITFAYVVNTIGALFQELSRQEGKYNQKKFEIVNYMEERKISKSIQISVVKFLEFTIKQEKELQYSLSGENFLQSIPQKLRQQVYQEYYGRILQEIKLFSMNFSKDFLQSLSVLMKEKTYGPGEEIFKQGEKNSNFFFINKGQIEFDIEVQGKNNISLGFLKKGDSFNHQGLFVDKIHEVTARCKQITQIIFLNQEDFQRILKQNKDEYEKYCMIRDKYLQESITLGEQCLSCLNYSHSVLNCNLIRYMPNKPNLIAKEQYNIPVLNRCKKKRFLEKKQNSLVNNQEVKQALRLLRIQLTYMIMGDRLGTFQDLINRNFSDNQFFRYFPQLQMNSDKYIEINSMEELKYSFEDLDTESLIFQNPPTVCLQNNQINQGNNLSGSKESNYIDNILLKVAKTQNNDQQNFQSLQAQQINEQVDIILSPLKKNLWNNLTVTSDLEQDDESQKSSSDKDLSSQRDKIDKCIMKMPSLKTSAKEINQNPQLQQQKQQVNRRISIMTHNPILIQQQANSNQDIYSTNTDLVQMQQNNNNNMTLLQIINQLQMILHNSQNQNQNLSVQQNQNQLFSNQNKKNNIVSMTQIKIDPQPSIISQKGQFMHSFNIIPSEGQQNQQNHNQNNQQNNNLINSAGLVHNYPNSEKHEKFQQLCDFDLIKEYKYYFPFMNYSQTIFNYNQSQDITYKRKCTQLNKKQ</sequence>
<dbReference type="GO" id="GO:0005886">
    <property type="term" value="C:plasma membrane"/>
    <property type="evidence" value="ECO:0007669"/>
    <property type="project" value="TreeGrafter"/>
</dbReference>
<dbReference type="GeneID" id="7833063"/>
<dbReference type="Gene3D" id="1.10.287.630">
    <property type="entry name" value="Helix hairpin bin"/>
    <property type="match status" value="1"/>
</dbReference>
<dbReference type="PROSITE" id="PS50042">
    <property type="entry name" value="CNMP_BINDING_3"/>
    <property type="match status" value="1"/>
</dbReference>
<evidence type="ECO:0000259" key="3">
    <source>
        <dbReference type="PROSITE" id="PS50042"/>
    </source>
</evidence>
<dbReference type="InterPro" id="IPR014710">
    <property type="entry name" value="RmlC-like_jellyroll"/>
</dbReference>
<feature type="compositionally biased region" description="Polar residues" evidence="1">
    <location>
        <begin position="7"/>
        <end position="21"/>
    </location>
</feature>
<dbReference type="GO" id="GO:0005249">
    <property type="term" value="F:voltage-gated potassium channel activity"/>
    <property type="evidence" value="ECO:0007669"/>
    <property type="project" value="TreeGrafter"/>
</dbReference>
<keyword evidence="2" id="KW-0812">Transmembrane</keyword>
<feature type="region of interest" description="Disordered" evidence="1">
    <location>
        <begin position="1"/>
        <end position="21"/>
    </location>
</feature>
<name>I7LXE5_TETTS</name>
<keyword evidence="2" id="KW-1133">Transmembrane helix</keyword>
<protein>
    <submittedName>
        <fullName evidence="4">Cation channel family protein</fullName>
    </submittedName>
</protein>
<dbReference type="KEGG" id="tet:TTHERM_00616510"/>
<evidence type="ECO:0000313" key="5">
    <source>
        <dbReference type="Proteomes" id="UP000009168"/>
    </source>
</evidence>
<dbReference type="GO" id="GO:0042391">
    <property type="term" value="P:regulation of membrane potential"/>
    <property type="evidence" value="ECO:0007669"/>
    <property type="project" value="TreeGrafter"/>
</dbReference>
<reference evidence="5" key="1">
    <citation type="journal article" date="2006" name="PLoS Biol.">
        <title>Macronuclear genome sequence of the ciliate Tetrahymena thermophila, a model eukaryote.</title>
        <authorList>
            <person name="Eisen J.A."/>
            <person name="Coyne R.S."/>
            <person name="Wu M."/>
            <person name="Wu D."/>
            <person name="Thiagarajan M."/>
            <person name="Wortman J.R."/>
            <person name="Badger J.H."/>
            <person name="Ren Q."/>
            <person name="Amedeo P."/>
            <person name="Jones K.M."/>
            <person name="Tallon L.J."/>
            <person name="Delcher A.L."/>
            <person name="Salzberg S.L."/>
            <person name="Silva J.C."/>
            <person name="Haas B.J."/>
            <person name="Majoros W.H."/>
            <person name="Farzad M."/>
            <person name="Carlton J.M."/>
            <person name="Smith R.K. Jr."/>
            <person name="Garg J."/>
            <person name="Pearlman R.E."/>
            <person name="Karrer K.M."/>
            <person name="Sun L."/>
            <person name="Manning G."/>
            <person name="Elde N.C."/>
            <person name="Turkewitz A.P."/>
            <person name="Asai D.J."/>
            <person name="Wilkes D.E."/>
            <person name="Wang Y."/>
            <person name="Cai H."/>
            <person name="Collins K."/>
            <person name="Stewart B.A."/>
            <person name="Lee S.R."/>
            <person name="Wilamowska K."/>
            <person name="Weinberg Z."/>
            <person name="Ruzzo W.L."/>
            <person name="Wloga D."/>
            <person name="Gaertig J."/>
            <person name="Frankel J."/>
            <person name="Tsao C.-C."/>
            <person name="Gorovsky M.A."/>
            <person name="Keeling P.J."/>
            <person name="Waller R.F."/>
            <person name="Patron N.J."/>
            <person name="Cherry J.M."/>
            <person name="Stover N.A."/>
            <person name="Krieger C.J."/>
            <person name="del Toro C."/>
            <person name="Ryder H.F."/>
            <person name="Williamson S.C."/>
            <person name="Barbeau R.A."/>
            <person name="Hamilton E.P."/>
            <person name="Orias E."/>
        </authorList>
    </citation>
    <scope>NUCLEOTIDE SEQUENCE [LARGE SCALE GENOMIC DNA]</scope>
    <source>
        <strain evidence="5">SB210</strain>
    </source>
</reference>
<dbReference type="InParanoid" id="I7LXE5"/>
<dbReference type="SUPFAM" id="SSF81324">
    <property type="entry name" value="Voltage-gated potassium channels"/>
    <property type="match status" value="1"/>
</dbReference>
<dbReference type="InterPro" id="IPR018490">
    <property type="entry name" value="cNMP-bd_dom_sf"/>
</dbReference>
<dbReference type="SMART" id="SM00100">
    <property type="entry name" value="cNMP"/>
    <property type="match status" value="1"/>
</dbReference>
<dbReference type="OrthoDB" id="297496at2759"/>
<dbReference type="PANTHER" id="PTHR10217">
    <property type="entry name" value="VOLTAGE AND LIGAND GATED POTASSIUM CHANNEL"/>
    <property type="match status" value="1"/>
</dbReference>
<dbReference type="InterPro" id="IPR050818">
    <property type="entry name" value="KCNH_animal-type"/>
</dbReference>
<dbReference type="Pfam" id="PF00027">
    <property type="entry name" value="cNMP_binding"/>
    <property type="match status" value="1"/>
</dbReference>
<feature type="transmembrane region" description="Helical" evidence="2">
    <location>
        <begin position="524"/>
        <end position="548"/>
    </location>
</feature>
<dbReference type="CDD" id="cd00038">
    <property type="entry name" value="CAP_ED"/>
    <property type="match status" value="1"/>
</dbReference>
<feature type="transmembrane region" description="Helical" evidence="2">
    <location>
        <begin position="354"/>
        <end position="377"/>
    </location>
</feature>
<keyword evidence="5" id="KW-1185">Reference proteome</keyword>
<dbReference type="Gene3D" id="1.10.287.70">
    <property type="match status" value="1"/>
</dbReference>
<feature type="compositionally biased region" description="Basic and acidic residues" evidence="1">
    <location>
        <begin position="978"/>
        <end position="994"/>
    </location>
</feature>
<feature type="transmembrane region" description="Helical" evidence="2">
    <location>
        <begin position="322"/>
        <end position="342"/>
    </location>
</feature>
<dbReference type="EMBL" id="GG662448">
    <property type="protein sequence ID" value="EAS04476.2"/>
    <property type="molecule type" value="Genomic_DNA"/>
</dbReference>
<dbReference type="Pfam" id="PF07885">
    <property type="entry name" value="Ion_trans_2"/>
    <property type="match status" value="1"/>
</dbReference>
<accession>I7LXE5</accession>
<evidence type="ECO:0000256" key="2">
    <source>
        <dbReference type="SAM" id="Phobius"/>
    </source>
</evidence>
<gene>
    <name evidence="4" type="ORF">TTHERM_00616510</name>
</gene>
<feature type="region of interest" description="Disordered" evidence="1">
    <location>
        <begin position="973"/>
        <end position="994"/>
    </location>
</feature>
<dbReference type="PANTHER" id="PTHR10217:SF435">
    <property type="entry name" value="POTASSIUM VOLTAGE-GATED CHANNEL PROTEIN EAG"/>
    <property type="match status" value="1"/>
</dbReference>